<sequence>MLRVFFTNGLQPSPFPVSPDLPLQRSNSNGKVASRTPAWELQCSRHNAMRRYASDVSRPTESSRHSPLTGRNVPYYIKKNGG</sequence>
<gene>
    <name evidence="2" type="ORF">NDU88_004968</name>
</gene>
<feature type="region of interest" description="Disordered" evidence="1">
    <location>
        <begin position="51"/>
        <end position="82"/>
    </location>
</feature>
<dbReference type="EMBL" id="JANPWB010000008">
    <property type="protein sequence ID" value="KAJ1164531.1"/>
    <property type="molecule type" value="Genomic_DNA"/>
</dbReference>
<dbReference type="Proteomes" id="UP001066276">
    <property type="component" value="Chromosome 4_2"/>
</dbReference>
<name>A0AAV7SKG0_PLEWA</name>
<reference evidence="2" key="1">
    <citation type="journal article" date="2022" name="bioRxiv">
        <title>Sequencing and chromosome-scale assembly of the giantPleurodeles waltlgenome.</title>
        <authorList>
            <person name="Brown T."/>
            <person name="Elewa A."/>
            <person name="Iarovenko S."/>
            <person name="Subramanian E."/>
            <person name="Araus A.J."/>
            <person name="Petzold A."/>
            <person name="Susuki M."/>
            <person name="Suzuki K.-i.T."/>
            <person name="Hayashi T."/>
            <person name="Toyoda A."/>
            <person name="Oliveira C."/>
            <person name="Osipova E."/>
            <person name="Leigh N.D."/>
            <person name="Simon A."/>
            <person name="Yun M.H."/>
        </authorList>
    </citation>
    <scope>NUCLEOTIDE SEQUENCE</scope>
    <source>
        <strain evidence="2">20211129_DDA</strain>
        <tissue evidence="2">Liver</tissue>
    </source>
</reference>
<accession>A0AAV7SKG0</accession>
<keyword evidence="3" id="KW-1185">Reference proteome</keyword>
<evidence type="ECO:0000313" key="3">
    <source>
        <dbReference type="Proteomes" id="UP001066276"/>
    </source>
</evidence>
<comment type="caution">
    <text evidence="2">The sequence shown here is derived from an EMBL/GenBank/DDBJ whole genome shotgun (WGS) entry which is preliminary data.</text>
</comment>
<feature type="region of interest" description="Disordered" evidence="1">
    <location>
        <begin position="1"/>
        <end position="36"/>
    </location>
</feature>
<protein>
    <submittedName>
        <fullName evidence="2">Uncharacterized protein</fullName>
    </submittedName>
</protein>
<organism evidence="2 3">
    <name type="scientific">Pleurodeles waltl</name>
    <name type="common">Iberian ribbed newt</name>
    <dbReference type="NCBI Taxonomy" id="8319"/>
    <lineage>
        <taxon>Eukaryota</taxon>
        <taxon>Metazoa</taxon>
        <taxon>Chordata</taxon>
        <taxon>Craniata</taxon>
        <taxon>Vertebrata</taxon>
        <taxon>Euteleostomi</taxon>
        <taxon>Amphibia</taxon>
        <taxon>Batrachia</taxon>
        <taxon>Caudata</taxon>
        <taxon>Salamandroidea</taxon>
        <taxon>Salamandridae</taxon>
        <taxon>Pleurodelinae</taxon>
        <taxon>Pleurodeles</taxon>
    </lineage>
</organism>
<evidence type="ECO:0000256" key="1">
    <source>
        <dbReference type="SAM" id="MobiDB-lite"/>
    </source>
</evidence>
<dbReference type="AlphaFoldDB" id="A0AAV7SKG0"/>
<proteinExistence type="predicted"/>
<evidence type="ECO:0000313" key="2">
    <source>
        <dbReference type="EMBL" id="KAJ1164531.1"/>
    </source>
</evidence>